<keyword evidence="7 13" id="KW-0548">Nucleotidyltransferase</keyword>
<keyword evidence="9" id="KW-0274">FAD</keyword>
<reference evidence="13 14" key="1">
    <citation type="submission" date="2021-03" db="EMBL/GenBank/DDBJ databases">
        <title>Genomic Encyclopedia of Type Strains, Phase IV (KMG-IV): sequencing the most valuable type-strain genomes for metagenomic binning, comparative biology and taxonomic classification.</title>
        <authorList>
            <person name="Goeker M."/>
        </authorList>
    </citation>
    <scope>NUCLEOTIDE SEQUENCE [LARGE SCALE GENOMIC DNA]</scope>
    <source>
        <strain evidence="13 14">DSM 24950</strain>
    </source>
</reference>
<keyword evidence="10" id="KW-0067">ATP-binding</keyword>
<comment type="catalytic activity">
    <reaction evidence="11">
        <text>FMN + ATP + H(+) = FAD + diphosphate</text>
        <dbReference type="Rhea" id="RHEA:17237"/>
        <dbReference type="ChEBI" id="CHEBI:15378"/>
        <dbReference type="ChEBI" id="CHEBI:30616"/>
        <dbReference type="ChEBI" id="CHEBI:33019"/>
        <dbReference type="ChEBI" id="CHEBI:57692"/>
        <dbReference type="ChEBI" id="CHEBI:58210"/>
        <dbReference type="EC" id="2.7.7.2"/>
    </reaction>
</comment>
<comment type="similarity">
    <text evidence="2">Belongs to the RibF family.</text>
</comment>
<keyword evidence="8" id="KW-0547">Nucleotide-binding</keyword>
<keyword evidence="4" id="KW-0285">Flavoprotein</keyword>
<dbReference type="Gene3D" id="3.40.50.620">
    <property type="entry name" value="HUPs"/>
    <property type="match status" value="1"/>
</dbReference>
<dbReference type="InterPro" id="IPR023468">
    <property type="entry name" value="Riboflavin_kinase"/>
</dbReference>
<dbReference type="InterPro" id="IPR015864">
    <property type="entry name" value="FAD_synthase"/>
</dbReference>
<comment type="pathway">
    <text evidence="1">Cofactor biosynthesis; FAD biosynthesis; FAD from FMN: step 1/1.</text>
</comment>
<dbReference type="RefSeq" id="WP_167057406.1">
    <property type="nucleotide sequence ID" value="NZ_JAAOZR010000015.1"/>
</dbReference>
<evidence type="ECO:0000256" key="2">
    <source>
        <dbReference type="ARBA" id="ARBA00010214"/>
    </source>
</evidence>
<evidence type="ECO:0000313" key="14">
    <source>
        <dbReference type="Proteomes" id="UP001519344"/>
    </source>
</evidence>
<dbReference type="PANTHER" id="PTHR22749:SF6">
    <property type="entry name" value="RIBOFLAVIN KINASE"/>
    <property type="match status" value="1"/>
</dbReference>
<dbReference type="EC" id="2.7.7.2" evidence="3"/>
<evidence type="ECO:0000256" key="4">
    <source>
        <dbReference type="ARBA" id="ARBA00022630"/>
    </source>
</evidence>
<dbReference type="GO" id="GO:0016779">
    <property type="term" value="F:nucleotidyltransferase activity"/>
    <property type="evidence" value="ECO:0007669"/>
    <property type="project" value="UniProtKB-KW"/>
</dbReference>
<evidence type="ECO:0000256" key="10">
    <source>
        <dbReference type="ARBA" id="ARBA00022840"/>
    </source>
</evidence>
<feature type="domain" description="FAD synthetase" evidence="12">
    <location>
        <begin position="12"/>
        <end position="155"/>
    </location>
</feature>
<protein>
    <recommendedName>
        <fullName evidence="3">FAD synthase</fullName>
        <ecNumber evidence="3">2.7.7.2</ecNumber>
    </recommendedName>
</protein>
<evidence type="ECO:0000259" key="12">
    <source>
        <dbReference type="Pfam" id="PF06574"/>
    </source>
</evidence>
<organism evidence="13 14">
    <name type="scientific">Paenibacillus aceris</name>
    <dbReference type="NCBI Taxonomy" id="869555"/>
    <lineage>
        <taxon>Bacteria</taxon>
        <taxon>Bacillati</taxon>
        <taxon>Bacillota</taxon>
        <taxon>Bacilli</taxon>
        <taxon>Bacillales</taxon>
        <taxon>Paenibacillaceae</taxon>
        <taxon>Paenibacillus</taxon>
    </lineage>
</organism>
<evidence type="ECO:0000256" key="6">
    <source>
        <dbReference type="ARBA" id="ARBA00022679"/>
    </source>
</evidence>
<evidence type="ECO:0000256" key="1">
    <source>
        <dbReference type="ARBA" id="ARBA00004726"/>
    </source>
</evidence>
<evidence type="ECO:0000256" key="11">
    <source>
        <dbReference type="ARBA" id="ARBA00049494"/>
    </source>
</evidence>
<evidence type="ECO:0000313" key="13">
    <source>
        <dbReference type="EMBL" id="MBP1965008.1"/>
    </source>
</evidence>
<evidence type="ECO:0000256" key="9">
    <source>
        <dbReference type="ARBA" id="ARBA00022827"/>
    </source>
</evidence>
<dbReference type="InterPro" id="IPR014729">
    <property type="entry name" value="Rossmann-like_a/b/a_fold"/>
</dbReference>
<dbReference type="Pfam" id="PF06574">
    <property type="entry name" value="FAD_syn"/>
    <property type="match status" value="1"/>
</dbReference>
<proteinExistence type="inferred from homology"/>
<evidence type="ECO:0000256" key="3">
    <source>
        <dbReference type="ARBA" id="ARBA00012393"/>
    </source>
</evidence>
<dbReference type="EMBL" id="JAGGKV010000011">
    <property type="protein sequence ID" value="MBP1965008.1"/>
    <property type="molecule type" value="Genomic_DNA"/>
</dbReference>
<gene>
    <name evidence="13" type="ORF">J2Z65_004241</name>
</gene>
<dbReference type="CDD" id="cd02064">
    <property type="entry name" value="FAD_synthetase_N"/>
    <property type="match status" value="1"/>
</dbReference>
<evidence type="ECO:0000256" key="5">
    <source>
        <dbReference type="ARBA" id="ARBA00022643"/>
    </source>
</evidence>
<keyword evidence="13" id="KW-0418">Kinase</keyword>
<name>A0ABS4I271_9BACL</name>
<sequence length="182" mass="20427">MQSHADGTLTLPGSVIAIGAFDGVHQGHQAVIRQALHRSEMLGVPSLVYTFDLPPRSFFQGARMLTTLEEKLDRIARLGIDHTVIARFDEAYASRSSTDFINNLSELNPLEIMIGQDFRFGKNREGDIALLERYFKVRVMQPVCCSEGKPISSTRIRQLISDGEIQQSFTLLGWLHLHKISC</sequence>
<dbReference type="GO" id="GO:0016301">
    <property type="term" value="F:kinase activity"/>
    <property type="evidence" value="ECO:0007669"/>
    <property type="project" value="UniProtKB-KW"/>
</dbReference>
<comment type="caution">
    <text evidence="13">The sequence shown here is derived from an EMBL/GenBank/DDBJ whole genome shotgun (WGS) entry which is preliminary data.</text>
</comment>
<accession>A0ABS4I271</accession>
<keyword evidence="14" id="KW-1185">Reference proteome</keyword>
<keyword evidence="5" id="KW-0288">FMN</keyword>
<dbReference type="Proteomes" id="UP001519344">
    <property type="component" value="Unassembled WGS sequence"/>
</dbReference>
<dbReference type="SUPFAM" id="SSF52374">
    <property type="entry name" value="Nucleotidylyl transferase"/>
    <property type="match status" value="1"/>
</dbReference>
<dbReference type="PANTHER" id="PTHR22749">
    <property type="entry name" value="RIBOFLAVIN KINASE/FMN ADENYLYLTRANSFERASE"/>
    <property type="match status" value="1"/>
</dbReference>
<keyword evidence="6" id="KW-0808">Transferase</keyword>
<evidence type="ECO:0000256" key="8">
    <source>
        <dbReference type="ARBA" id="ARBA00022741"/>
    </source>
</evidence>
<evidence type="ECO:0000256" key="7">
    <source>
        <dbReference type="ARBA" id="ARBA00022695"/>
    </source>
</evidence>